<feature type="region of interest" description="Disordered" evidence="1">
    <location>
        <begin position="46"/>
        <end position="86"/>
    </location>
</feature>
<feature type="compositionally biased region" description="Basic and acidic residues" evidence="1">
    <location>
        <begin position="72"/>
        <end position="86"/>
    </location>
</feature>
<dbReference type="InterPro" id="IPR006311">
    <property type="entry name" value="TAT_signal"/>
</dbReference>
<gene>
    <name evidence="3" type="ORF">GCM10023335_41060</name>
</gene>
<feature type="signal peptide" evidence="2">
    <location>
        <begin position="1"/>
        <end position="32"/>
    </location>
</feature>
<comment type="caution">
    <text evidence="3">The sequence shown here is derived from an EMBL/GenBank/DDBJ whole genome shotgun (WGS) entry which is preliminary data.</text>
</comment>
<accession>A0ABP9IZY3</accession>
<dbReference type="Proteomes" id="UP001501759">
    <property type="component" value="Unassembled WGS sequence"/>
</dbReference>
<dbReference type="PROSITE" id="PS51318">
    <property type="entry name" value="TAT"/>
    <property type="match status" value="1"/>
</dbReference>
<organism evidence="3 4">
    <name type="scientific">Streptomyces siamensis</name>
    <dbReference type="NCBI Taxonomy" id="1274986"/>
    <lineage>
        <taxon>Bacteria</taxon>
        <taxon>Bacillati</taxon>
        <taxon>Actinomycetota</taxon>
        <taxon>Actinomycetes</taxon>
        <taxon>Kitasatosporales</taxon>
        <taxon>Streptomycetaceae</taxon>
        <taxon>Streptomyces</taxon>
    </lineage>
</organism>
<reference evidence="4" key="1">
    <citation type="journal article" date="2019" name="Int. J. Syst. Evol. Microbiol.">
        <title>The Global Catalogue of Microorganisms (GCM) 10K type strain sequencing project: providing services to taxonomists for standard genome sequencing and annotation.</title>
        <authorList>
            <consortium name="The Broad Institute Genomics Platform"/>
            <consortium name="The Broad Institute Genome Sequencing Center for Infectious Disease"/>
            <person name="Wu L."/>
            <person name="Ma J."/>
        </authorList>
    </citation>
    <scope>NUCLEOTIDE SEQUENCE [LARGE SCALE GENOMIC DNA]</scope>
    <source>
        <strain evidence="4">JCM 18409</strain>
    </source>
</reference>
<proteinExistence type="predicted"/>
<keyword evidence="2" id="KW-0732">Signal</keyword>
<evidence type="ECO:0000313" key="4">
    <source>
        <dbReference type="Proteomes" id="UP001501759"/>
    </source>
</evidence>
<name>A0ABP9IZY3_9ACTN</name>
<evidence type="ECO:0000256" key="2">
    <source>
        <dbReference type="SAM" id="SignalP"/>
    </source>
</evidence>
<feature type="compositionally biased region" description="Basic and acidic residues" evidence="1">
    <location>
        <begin position="114"/>
        <end position="133"/>
    </location>
</feature>
<keyword evidence="4" id="KW-1185">Reference proteome</keyword>
<dbReference type="RefSeq" id="WP_345650922.1">
    <property type="nucleotide sequence ID" value="NZ_BAABKB010000014.1"/>
</dbReference>
<protein>
    <submittedName>
        <fullName evidence="3">Uncharacterized protein</fullName>
    </submittedName>
</protein>
<evidence type="ECO:0000313" key="3">
    <source>
        <dbReference type="EMBL" id="GAA5015834.1"/>
    </source>
</evidence>
<dbReference type="EMBL" id="BAABKB010000014">
    <property type="protein sequence ID" value="GAA5015834.1"/>
    <property type="molecule type" value="Genomic_DNA"/>
</dbReference>
<evidence type="ECO:0000256" key="1">
    <source>
        <dbReference type="SAM" id="MobiDB-lite"/>
    </source>
</evidence>
<feature type="chain" id="PRO_5046185444" evidence="2">
    <location>
        <begin position="33"/>
        <end position="161"/>
    </location>
</feature>
<feature type="region of interest" description="Disordered" evidence="1">
    <location>
        <begin position="114"/>
        <end position="161"/>
    </location>
</feature>
<sequence>MAHKIARRAAVAVTSAAVVTAALVGAGGSASAATLSTGAPVTVSAGSLGHATHDRGEQGNWSGHEGSGQRVRTHDDDRNSGYRYERDGHRYDRDAYRYDRDGHRYNRDERWVRDHQDRSDRWDDNRASYRNFKDTGYGHSRQYRDSDSRFQNWNSDRGERN</sequence>